<evidence type="ECO:0000256" key="9">
    <source>
        <dbReference type="ARBA" id="ARBA00022989"/>
    </source>
</evidence>
<dbReference type="PANTHER" id="PTHR30365">
    <property type="entry name" value="CYTOCHROME D UBIQUINOL OXIDASE"/>
    <property type="match status" value="1"/>
</dbReference>
<evidence type="ECO:0000256" key="8">
    <source>
        <dbReference type="ARBA" id="ARBA00022982"/>
    </source>
</evidence>
<protein>
    <submittedName>
        <fullName evidence="13">Uncharacterized protein</fullName>
    </submittedName>
</protein>
<comment type="subcellular location">
    <subcellularLocation>
        <location evidence="1">Cell membrane</location>
        <topology evidence="1">Multi-pass membrane protein</topology>
    </subcellularLocation>
</comment>
<dbReference type="AlphaFoldDB" id="A0A7S8IZY9"/>
<evidence type="ECO:0000256" key="10">
    <source>
        <dbReference type="ARBA" id="ARBA00023004"/>
    </source>
</evidence>
<feature type="transmembrane region" description="Helical" evidence="12">
    <location>
        <begin position="134"/>
        <end position="153"/>
    </location>
</feature>
<evidence type="ECO:0000256" key="11">
    <source>
        <dbReference type="ARBA" id="ARBA00023136"/>
    </source>
</evidence>
<feature type="transmembrane region" description="Helical" evidence="12">
    <location>
        <begin position="186"/>
        <end position="207"/>
    </location>
</feature>
<feature type="transmembrane region" description="Helical" evidence="12">
    <location>
        <begin position="347"/>
        <end position="368"/>
    </location>
</feature>
<evidence type="ECO:0000256" key="1">
    <source>
        <dbReference type="ARBA" id="ARBA00004651"/>
    </source>
</evidence>
<dbReference type="Pfam" id="PF01654">
    <property type="entry name" value="Cyt_bd_oxida_I"/>
    <property type="match status" value="1"/>
</dbReference>
<feature type="transmembrane region" description="Helical" evidence="12">
    <location>
        <begin position="389"/>
        <end position="407"/>
    </location>
</feature>
<evidence type="ECO:0000256" key="2">
    <source>
        <dbReference type="ARBA" id="ARBA00009819"/>
    </source>
</evidence>
<keyword evidence="11 12" id="KW-0472">Membrane</keyword>
<evidence type="ECO:0000256" key="4">
    <source>
        <dbReference type="ARBA" id="ARBA00022475"/>
    </source>
</evidence>
<accession>A0A7S8IZY9</accession>
<dbReference type="GO" id="GO:0005886">
    <property type="term" value="C:plasma membrane"/>
    <property type="evidence" value="ECO:0007669"/>
    <property type="project" value="UniProtKB-SubCell"/>
</dbReference>
<evidence type="ECO:0000256" key="7">
    <source>
        <dbReference type="ARBA" id="ARBA00022723"/>
    </source>
</evidence>
<feature type="transmembrane region" description="Helical" evidence="12">
    <location>
        <begin position="263"/>
        <end position="285"/>
    </location>
</feature>
<evidence type="ECO:0000313" key="13">
    <source>
        <dbReference type="EMBL" id="QPD04559.1"/>
    </source>
</evidence>
<dbReference type="GO" id="GO:0019646">
    <property type="term" value="P:aerobic electron transport chain"/>
    <property type="evidence" value="ECO:0007669"/>
    <property type="project" value="InterPro"/>
</dbReference>
<keyword evidence="5" id="KW-0349">Heme</keyword>
<feature type="transmembrane region" description="Helical" evidence="12">
    <location>
        <begin position="20"/>
        <end position="47"/>
    </location>
</feature>
<dbReference type="PANTHER" id="PTHR30365:SF14">
    <property type="entry name" value="CYTOCHROME BD MENAQUINOL OXIDASE SUBUNIT I-RELATED"/>
    <property type="match status" value="1"/>
</dbReference>
<keyword evidence="3" id="KW-0813">Transport</keyword>
<keyword evidence="4" id="KW-1003">Cell membrane</keyword>
<gene>
    <name evidence="13" type="ORF">Nkreftii_002333</name>
</gene>
<comment type="similarity">
    <text evidence="2">Belongs to the cytochrome ubiquinol oxidase subunit 1 family.</text>
</comment>
<dbReference type="GO" id="GO:0016682">
    <property type="term" value="F:oxidoreductase activity, acting on diphenols and related substances as donors, oxygen as acceptor"/>
    <property type="evidence" value="ECO:0007669"/>
    <property type="project" value="TreeGrafter"/>
</dbReference>
<evidence type="ECO:0000256" key="3">
    <source>
        <dbReference type="ARBA" id="ARBA00022448"/>
    </source>
</evidence>
<dbReference type="Proteomes" id="UP000593737">
    <property type="component" value="Chromosome"/>
</dbReference>
<dbReference type="GO" id="GO:0070069">
    <property type="term" value="C:cytochrome complex"/>
    <property type="evidence" value="ECO:0007669"/>
    <property type="project" value="InterPro"/>
</dbReference>
<dbReference type="GO" id="GO:0020037">
    <property type="term" value="F:heme binding"/>
    <property type="evidence" value="ECO:0007669"/>
    <property type="project" value="TreeGrafter"/>
</dbReference>
<reference evidence="13 14" key="1">
    <citation type="journal article" date="2020" name="ISME J.">
        <title>Enrichment and physiological characterization of a novel comammox Nitrospira indicates ammonium inhibition of complete nitrification.</title>
        <authorList>
            <person name="Sakoula D."/>
            <person name="Koch H."/>
            <person name="Frank J."/>
            <person name="Jetten M.S.M."/>
            <person name="van Kessel M.A.H.J."/>
            <person name="Lucker S."/>
        </authorList>
    </citation>
    <scope>NUCLEOTIDE SEQUENCE [LARGE SCALE GENOMIC DNA]</scope>
    <source>
        <strain evidence="13">Comreactor17</strain>
    </source>
</reference>
<dbReference type="GO" id="GO:0009055">
    <property type="term" value="F:electron transfer activity"/>
    <property type="evidence" value="ECO:0007669"/>
    <property type="project" value="InterPro"/>
</dbReference>
<evidence type="ECO:0000256" key="5">
    <source>
        <dbReference type="ARBA" id="ARBA00022617"/>
    </source>
</evidence>
<evidence type="ECO:0000313" key="14">
    <source>
        <dbReference type="Proteomes" id="UP000593737"/>
    </source>
</evidence>
<feature type="transmembrane region" description="Helical" evidence="12">
    <location>
        <begin position="98"/>
        <end position="122"/>
    </location>
</feature>
<keyword evidence="10" id="KW-0408">Iron</keyword>
<dbReference type="GO" id="GO:0046872">
    <property type="term" value="F:metal ion binding"/>
    <property type="evidence" value="ECO:0007669"/>
    <property type="project" value="UniProtKB-KW"/>
</dbReference>
<sequence length="439" mass="49643">MELEPLNMPMLYGRIAIASAALSHSLFATLIVGSAVIGAVVATLAHVTDQPRYRRLAHMIAFVLVLSTATISFLGVSLVFTLNIFWPQFWHAIFRIMFWPFVLEACLFFGEAVFAYAWYYLWAWTETTGWRRRVHLAFGWLAALCAVVAMFFIDITASYMLTPHPPDSAWANILNPTMIDLDLHRWFGNLTWAGFVLAALCGVGFLRSRDEEERRFYRWSGGWCFAVGFGALLIMPVIGYQYLLHVRYSEPQAFHTLMLGARSWLFDLVALLYGLIAVLGSFYMLRTIRSYSEPTRIARLILPASLAVLVVAWIVFAMPYHVQHVPVLSRLTDATINPLGKMQPNKYLAIAALVFFGLLNWILFLHAFAGCTSRWSRGAGGQDRSNQKILIAIAGCAMLTMLSMGWVRETARAYNGYLVYGVTTLGDERSTYERLKHDE</sequence>
<dbReference type="EMBL" id="CP047423">
    <property type="protein sequence ID" value="QPD04559.1"/>
    <property type="molecule type" value="Genomic_DNA"/>
</dbReference>
<dbReference type="KEGG" id="nkf:Nkreftii_002333"/>
<feature type="transmembrane region" description="Helical" evidence="12">
    <location>
        <begin position="297"/>
        <end position="320"/>
    </location>
</feature>
<keyword evidence="7" id="KW-0479">Metal-binding</keyword>
<feature type="transmembrane region" description="Helical" evidence="12">
    <location>
        <begin position="59"/>
        <end position="86"/>
    </location>
</feature>
<feature type="transmembrane region" description="Helical" evidence="12">
    <location>
        <begin position="219"/>
        <end position="243"/>
    </location>
</feature>
<keyword evidence="9 12" id="KW-1133">Transmembrane helix</keyword>
<evidence type="ECO:0000256" key="12">
    <source>
        <dbReference type="SAM" id="Phobius"/>
    </source>
</evidence>
<name>A0A7S8IZY9_9BACT</name>
<proteinExistence type="inferred from homology"/>
<evidence type="ECO:0000256" key="6">
    <source>
        <dbReference type="ARBA" id="ARBA00022692"/>
    </source>
</evidence>
<keyword evidence="6 12" id="KW-0812">Transmembrane</keyword>
<organism evidence="13 14">
    <name type="scientific">Candidatus Nitrospira kreftii</name>
    <dbReference type="NCBI Taxonomy" id="2652173"/>
    <lineage>
        <taxon>Bacteria</taxon>
        <taxon>Pseudomonadati</taxon>
        <taxon>Nitrospirota</taxon>
        <taxon>Nitrospiria</taxon>
        <taxon>Nitrospirales</taxon>
        <taxon>Nitrospiraceae</taxon>
        <taxon>Nitrospira</taxon>
    </lineage>
</organism>
<dbReference type="InterPro" id="IPR002585">
    <property type="entry name" value="Cyt-d_ubiquinol_oxidase_su_1"/>
</dbReference>
<keyword evidence="8" id="KW-0249">Electron transport</keyword>